<dbReference type="PANTHER" id="PTHR46797:SF10">
    <property type="entry name" value="BLR1115 PROTEIN"/>
    <property type="match status" value="1"/>
</dbReference>
<sequence>MTLILDGTDAQADAGEQLAHCIRLEREARGWSQADLAQHSGVSKASISKIERGEMSPTAGTLVRLAGAYGLTLAGLLLRAEGHTGRLVRAADQPRWRDPGSGYERQQIFMRPDHPLEVVRVTLPPHQHVNLPASSYARIRQVVLLEAGALTVQEGPELHELAPGDSLAFGPPHDVTFRNPAAQPCTYLVVLARS</sequence>
<dbReference type="Proteomes" id="UP000077363">
    <property type="component" value="Chromosome"/>
</dbReference>
<dbReference type="SMART" id="SM00530">
    <property type="entry name" value="HTH_XRE"/>
    <property type="match status" value="1"/>
</dbReference>
<dbReference type="RefSeq" id="WP_064015419.1">
    <property type="nucleotide sequence ID" value="NZ_CP011387.1"/>
</dbReference>
<dbReference type="STRING" id="1182568.SU48_11845"/>
<dbReference type="InterPro" id="IPR050807">
    <property type="entry name" value="TransReg_Diox_bact_type"/>
</dbReference>
<dbReference type="GO" id="GO:0003677">
    <property type="term" value="F:DNA binding"/>
    <property type="evidence" value="ECO:0007669"/>
    <property type="project" value="UniProtKB-KW"/>
</dbReference>
<keyword evidence="1" id="KW-0238">DNA-binding</keyword>
<dbReference type="InterPro" id="IPR001387">
    <property type="entry name" value="Cro/C1-type_HTH"/>
</dbReference>
<dbReference type="PATRIC" id="fig|1182568.3.peg.2454"/>
<dbReference type="AlphaFoldDB" id="A0A172TBI1"/>
<gene>
    <name evidence="3" type="ORF">SU48_11845</name>
</gene>
<dbReference type="Pfam" id="PF01381">
    <property type="entry name" value="HTH_3"/>
    <property type="match status" value="1"/>
</dbReference>
<dbReference type="CDD" id="cd02209">
    <property type="entry name" value="cupin_XRE_C"/>
    <property type="match status" value="1"/>
</dbReference>
<dbReference type="OrthoDB" id="9814553at2"/>
<proteinExistence type="predicted"/>
<dbReference type="SUPFAM" id="SSF51182">
    <property type="entry name" value="RmlC-like cupins"/>
    <property type="match status" value="1"/>
</dbReference>
<dbReference type="KEGG" id="dpu:SU48_11845"/>
<dbReference type="GO" id="GO:0005829">
    <property type="term" value="C:cytosol"/>
    <property type="evidence" value="ECO:0007669"/>
    <property type="project" value="TreeGrafter"/>
</dbReference>
<evidence type="ECO:0000256" key="1">
    <source>
        <dbReference type="ARBA" id="ARBA00023125"/>
    </source>
</evidence>
<protein>
    <submittedName>
        <fullName evidence="3">LacI family transcriptional regulator</fullName>
    </submittedName>
</protein>
<dbReference type="PROSITE" id="PS50943">
    <property type="entry name" value="HTH_CROC1"/>
    <property type="match status" value="1"/>
</dbReference>
<dbReference type="Gene3D" id="2.60.120.10">
    <property type="entry name" value="Jelly Rolls"/>
    <property type="match status" value="1"/>
</dbReference>
<dbReference type="EMBL" id="CP011387">
    <property type="protein sequence ID" value="ANE44341.1"/>
    <property type="molecule type" value="Genomic_DNA"/>
</dbReference>
<organism evidence="3 4">
    <name type="scientific">Deinococcus puniceus</name>
    <dbReference type="NCBI Taxonomy" id="1182568"/>
    <lineage>
        <taxon>Bacteria</taxon>
        <taxon>Thermotogati</taxon>
        <taxon>Deinococcota</taxon>
        <taxon>Deinococci</taxon>
        <taxon>Deinococcales</taxon>
        <taxon>Deinococcaceae</taxon>
        <taxon>Deinococcus</taxon>
    </lineage>
</organism>
<name>A0A172TBI1_9DEIO</name>
<dbReference type="InterPro" id="IPR010982">
    <property type="entry name" value="Lambda_DNA-bd_dom_sf"/>
</dbReference>
<evidence type="ECO:0000313" key="3">
    <source>
        <dbReference type="EMBL" id="ANE44341.1"/>
    </source>
</evidence>
<dbReference type="GO" id="GO:0003700">
    <property type="term" value="F:DNA-binding transcription factor activity"/>
    <property type="evidence" value="ECO:0007669"/>
    <property type="project" value="TreeGrafter"/>
</dbReference>
<keyword evidence="4" id="KW-1185">Reference proteome</keyword>
<dbReference type="SUPFAM" id="SSF47413">
    <property type="entry name" value="lambda repressor-like DNA-binding domains"/>
    <property type="match status" value="1"/>
</dbReference>
<evidence type="ECO:0000259" key="2">
    <source>
        <dbReference type="PROSITE" id="PS50943"/>
    </source>
</evidence>
<evidence type="ECO:0000313" key="4">
    <source>
        <dbReference type="Proteomes" id="UP000077363"/>
    </source>
</evidence>
<reference evidence="3 4" key="1">
    <citation type="submission" date="2015-01" db="EMBL/GenBank/DDBJ databases">
        <title>Deinococcus puniceus/DY1/ whole genome sequencing.</title>
        <authorList>
            <person name="Kim M.K."/>
            <person name="Srinivasan S."/>
            <person name="Lee J.-J."/>
        </authorList>
    </citation>
    <scope>NUCLEOTIDE SEQUENCE [LARGE SCALE GENOMIC DNA]</scope>
    <source>
        <strain evidence="3 4">DY1</strain>
    </source>
</reference>
<dbReference type="PANTHER" id="PTHR46797">
    <property type="entry name" value="HTH-TYPE TRANSCRIPTIONAL REGULATOR"/>
    <property type="match status" value="1"/>
</dbReference>
<dbReference type="Gene3D" id="1.10.260.40">
    <property type="entry name" value="lambda repressor-like DNA-binding domains"/>
    <property type="match status" value="1"/>
</dbReference>
<dbReference type="InterPro" id="IPR014710">
    <property type="entry name" value="RmlC-like_jellyroll"/>
</dbReference>
<dbReference type="CDD" id="cd00093">
    <property type="entry name" value="HTH_XRE"/>
    <property type="match status" value="1"/>
</dbReference>
<accession>A0A172TBI1</accession>
<dbReference type="InterPro" id="IPR011051">
    <property type="entry name" value="RmlC_Cupin_sf"/>
</dbReference>
<feature type="domain" description="HTH cro/C1-type" evidence="2">
    <location>
        <begin position="22"/>
        <end position="76"/>
    </location>
</feature>